<dbReference type="eggNOG" id="COG4392">
    <property type="taxonomic scope" value="Bacteria"/>
</dbReference>
<dbReference type="Proteomes" id="UP000000739">
    <property type="component" value="Chromosome"/>
</dbReference>
<keyword evidence="1" id="KW-0812">Transmembrane</keyword>
<feature type="transmembrane region" description="Helical" evidence="1">
    <location>
        <begin position="40"/>
        <end position="59"/>
    </location>
</feature>
<dbReference type="Pfam" id="PF05437">
    <property type="entry name" value="AzlD"/>
    <property type="match status" value="1"/>
</dbReference>
<evidence type="ECO:0000256" key="1">
    <source>
        <dbReference type="SAM" id="Phobius"/>
    </source>
</evidence>
<dbReference type="AlphaFoldDB" id="B8FMA7"/>
<dbReference type="KEGG" id="dal:Dalk_4265"/>
<dbReference type="EMBL" id="CP001322">
    <property type="protein sequence ID" value="ACL05945.1"/>
    <property type="molecule type" value="Genomic_DNA"/>
</dbReference>
<keyword evidence="1" id="KW-1133">Transmembrane helix</keyword>
<protein>
    <submittedName>
        <fullName evidence="2">Branched-chain amino acid transport</fullName>
    </submittedName>
</protein>
<keyword evidence="1" id="KW-0472">Membrane</keyword>
<accession>B8FMA7</accession>
<keyword evidence="3" id="KW-1185">Reference proteome</keyword>
<dbReference type="RefSeq" id="WP_015948992.1">
    <property type="nucleotide sequence ID" value="NC_011768.1"/>
</dbReference>
<evidence type="ECO:0000313" key="2">
    <source>
        <dbReference type="EMBL" id="ACL05945.1"/>
    </source>
</evidence>
<sequence length="115" mass="12692">MTTFQLFLIFLGMGLVTYLPRFIPLALFAKRDVPAWFSEWLSFIPPALLAALLAPDLIVSKTAQGAQFDFLNPKLFVAFPVFFIAAKTKSLGGTVISGMALYWLAQKLIESGYLG</sequence>
<dbReference type="HOGENOM" id="CLU_157896_0_1_7"/>
<reference evidence="2 3" key="1">
    <citation type="journal article" date="2012" name="Environ. Microbiol.">
        <title>The genome sequence of Desulfatibacillum alkenivorans AK-01: a blueprint for anaerobic alkane oxidation.</title>
        <authorList>
            <person name="Callaghan A.V."/>
            <person name="Morris B.E."/>
            <person name="Pereira I.A."/>
            <person name="McInerney M.J."/>
            <person name="Austin R.N."/>
            <person name="Groves J.T."/>
            <person name="Kukor J.J."/>
            <person name="Suflita J.M."/>
            <person name="Young L.Y."/>
            <person name="Zylstra G.J."/>
            <person name="Wawrik B."/>
        </authorList>
    </citation>
    <scope>NUCLEOTIDE SEQUENCE [LARGE SCALE GENOMIC DNA]</scope>
    <source>
        <strain evidence="2 3">AK-01</strain>
    </source>
</reference>
<dbReference type="InterPro" id="IPR008407">
    <property type="entry name" value="Brnchd-chn_aa_trnsp_AzlD"/>
</dbReference>
<organism evidence="2 3">
    <name type="scientific">Desulfatibacillum aliphaticivorans</name>
    <dbReference type="NCBI Taxonomy" id="218208"/>
    <lineage>
        <taxon>Bacteria</taxon>
        <taxon>Pseudomonadati</taxon>
        <taxon>Thermodesulfobacteriota</taxon>
        <taxon>Desulfobacteria</taxon>
        <taxon>Desulfobacterales</taxon>
        <taxon>Desulfatibacillaceae</taxon>
        <taxon>Desulfatibacillum</taxon>
    </lineage>
</organism>
<proteinExistence type="predicted"/>
<evidence type="ECO:0000313" key="3">
    <source>
        <dbReference type="Proteomes" id="UP000000739"/>
    </source>
</evidence>
<feature type="transmembrane region" description="Helical" evidence="1">
    <location>
        <begin position="79"/>
        <end position="105"/>
    </location>
</feature>
<feature type="transmembrane region" description="Helical" evidence="1">
    <location>
        <begin position="6"/>
        <end position="28"/>
    </location>
</feature>
<name>B8FMA7_DESAL</name>
<gene>
    <name evidence="2" type="ordered locus">Dalk_4265</name>
</gene>